<dbReference type="InterPro" id="IPR001876">
    <property type="entry name" value="Znf_RanBP2"/>
</dbReference>
<keyword evidence="1" id="KW-0479">Metal-binding</keyword>
<feature type="transmembrane region" description="Helical" evidence="5">
    <location>
        <begin position="83"/>
        <end position="104"/>
    </location>
</feature>
<dbReference type="InterPro" id="IPR012338">
    <property type="entry name" value="Beta-lactam/transpept-like"/>
</dbReference>
<dbReference type="Proteomes" id="UP000051324">
    <property type="component" value="Unassembled WGS sequence"/>
</dbReference>
<dbReference type="SUPFAM" id="SSF56601">
    <property type="entry name" value="beta-lactamase/transpeptidase-like"/>
    <property type="match status" value="1"/>
</dbReference>
<dbReference type="PANTHER" id="PTHR35333">
    <property type="entry name" value="BETA-LACTAMASE"/>
    <property type="match status" value="1"/>
</dbReference>
<proteinExistence type="predicted"/>
<evidence type="ECO:0000256" key="1">
    <source>
        <dbReference type="ARBA" id="ARBA00022723"/>
    </source>
</evidence>
<organism evidence="7 8">
    <name type="scientific">Ligilactobacillus apodemi DSM 16634 = JCM 16172</name>
    <dbReference type="NCBI Taxonomy" id="1423724"/>
    <lineage>
        <taxon>Bacteria</taxon>
        <taxon>Bacillati</taxon>
        <taxon>Bacillota</taxon>
        <taxon>Bacilli</taxon>
        <taxon>Lactobacillales</taxon>
        <taxon>Lactobacillaceae</taxon>
        <taxon>Ligilactobacillus</taxon>
    </lineage>
</organism>
<evidence type="ECO:0000256" key="3">
    <source>
        <dbReference type="ARBA" id="ARBA00022833"/>
    </source>
</evidence>
<evidence type="ECO:0000256" key="5">
    <source>
        <dbReference type="SAM" id="Phobius"/>
    </source>
</evidence>
<dbReference type="Pfam" id="PF13354">
    <property type="entry name" value="Beta-lactamase2"/>
    <property type="match status" value="1"/>
</dbReference>
<accession>A0A0R1UBJ8</accession>
<keyword evidence="2" id="KW-0863">Zinc-finger</keyword>
<keyword evidence="5" id="KW-0812">Transmembrane</keyword>
<keyword evidence="3" id="KW-0862">Zinc</keyword>
<dbReference type="Pfam" id="PF12773">
    <property type="entry name" value="DZR"/>
    <property type="match status" value="1"/>
</dbReference>
<dbReference type="GO" id="GO:0008270">
    <property type="term" value="F:zinc ion binding"/>
    <property type="evidence" value="ECO:0007669"/>
    <property type="project" value="UniProtKB-KW"/>
</dbReference>
<feature type="region of interest" description="Disordered" evidence="4">
    <location>
        <begin position="109"/>
        <end position="143"/>
    </location>
</feature>
<dbReference type="InterPro" id="IPR000871">
    <property type="entry name" value="Beta-lactam_class-A"/>
</dbReference>
<dbReference type="InterPro" id="IPR045155">
    <property type="entry name" value="Beta-lactam_cat"/>
</dbReference>
<keyword evidence="8" id="KW-1185">Reference proteome</keyword>
<dbReference type="PATRIC" id="fig|1423724.4.peg.427"/>
<reference evidence="7 8" key="1">
    <citation type="journal article" date="2015" name="Genome Announc.">
        <title>Expanding the biotechnology potential of lactobacilli through comparative genomics of 213 strains and associated genera.</title>
        <authorList>
            <person name="Sun Z."/>
            <person name="Harris H.M."/>
            <person name="McCann A."/>
            <person name="Guo C."/>
            <person name="Argimon S."/>
            <person name="Zhang W."/>
            <person name="Yang X."/>
            <person name="Jeffery I.B."/>
            <person name="Cooney J.C."/>
            <person name="Kagawa T.F."/>
            <person name="Liu W."/>
            <person name="Song Y."/>
            <person name="Salvetti E."/>
            <person name="Wrobel A."/>
            <person name="Rasinkangas P."/>
            <person name="Parkhill J."/>
            <person name="Rea M.C."/>
            <person name="O'Sullivan O."/>
            <person name="Ritari J."/>
            <person name="Douillard F.P."/>
            <person name="Paul Ross R."/>
            <person name="Yang R."/>
            <person name="Briner A.E."/>
            <person name="Felis G.E."/>
            <person name="de Vos W.M."/>
            <person name="Barrangou R."/>
            <person name="Klaenhammer T.R."/>
            <person name="Caufield P.W."/>
            <person name="Cui Y."/>
            <person name="Zhang H."/>
            <person name="O'Toole P.W."/>
        </authorList>
    </citation>
    <scope>NUCLEOTIDE SEQUENCE [LARGE SCALE GENOMIC DNA]</scope>
    <source>
        <strain evidence="7 8">DSM 16634</strain>
    </source>
</reference>
<feature type="domain" description="RanBP2-type" evidence="6">
    <location>
        <begin position="34"/>
        <end position="58"/>
    </location>
</feature>
<dbReference type="SMART" id="SM00547">
    <property type="entry name" value="ZnF_RBZ"/>
    <property type="match status" value="2"/>
</dbReference>
<dbReference type="InterPro" id="IPR025874">
    <property type="entry name" value="DZR"/>
</dbReference>
<dbReference type="STRING" id="1423724.FC32_GL000408"/>
<dbReference type="AlphaFoldDB" id="A0A0R1UBJ8"/>
<evidence type="ECO:0000313" key="8">
    <source>
        <dbReference type="Proteomes" id="UP000051324"/>
    </source>
</evidence>
<keyword evidence="5" id="KW-0472">Membrane</keyword>
<evidence type="ECO:0000256" key="2">
    <source>
        <dbReference type="ARBA" id="ARBA00022771"/>
    </source>
</evidence>
<evidence type="ECO:0000313" key="7">
    <source>
        <dbReference type="EMBL" id="KRL87115.1"/>
    </source>
</evidence>
<protein>
    <submittedName>
        <fullName evidence="7">Beta-lactamase</fullName>
    </submittedName>
</protein>
<dbReference type="PANTHER" id="PTHR35333:SF3">
    <property type="entry name" value="BETA-LACTAMASE-TYPE TRANSPEPTIDASE FOLD CONTAINING PROTEIN"/>
    <property type="match status" value="1"/>
</dbReference>
<dbReference type="Gene3D" id="3.40.710.10">
    <property type="entry name" value="DD-peptidase/beta-lactamase superfamily"/>
    <property type="match status" value="1"/>
</dbReference>
<dbReference type="eggNOG" id="COG2367">
    <property type="taxonomic scope" value="Bacteria"/>
</dbReference>
<dbReference type="GO" id="GO:0046677">
    <property type="term" value="P:response to antibiotic"/>
    <property type="evidence" value="ECO:0007669"/>
    <property type="project" value="InterPro"/>
</dbReference>
<dbReference type="EMBL" id="AZFT01000009">
    <property type="protein sequence ID" value="KRL87115.1"/>
    <property type="molecule type" value="Genomic_DNA"/>
</dbReference>
<feature type="domain" description="RanBP2-type" evidence="6">
    <location>
        <begin position="2"/>
        <end position="26"/>
    </location>
</feature>
<dbReference type="GO" id="GO:0030655">
    <property type="term" value="P:beta-lactam antibiotic catabolic process"/>
    <property type="evidence" value="ECO:0007669"/>
    <property type="project" value="InterPro"/>
</dbReference>
<sequence>MDFLKCPNCQTNNPAGSKFCQGCGQELKQPETTPQRKCPICGAQNDANNVYCESCGQPMQRSVGKATQNNGPYAPAAKKSNTLGIILGILAGIVVLAIGGFYIFQHSGQSSSDDSTVASSSSSSSKASSQAKSSSSKTSASTKTSSFDEAKIKKLVDSKMANVSGDKTVYVSPVNEDKSYLLNNQTQSAASVIKLFILAAAYAQQKIGTIDLSDTYTLKDSDKVGGTGVIQNMDAGQTFTYRELLTYMIDESDNTAANIMIEALGGLDKVNSQIQKMGAKDTKLQRMLMDTASLKAGKDNITSAADVGELLKKIYNHKFISKSDSQEILAILEKNQDHDYLVKNIPSEATIYNKTGIMQNYGVLNDAAIIKNSKGAFVAVVMTQNGEISEEQAAMNSLGLALYNEILK</sequence>
<keyword evidence="5" id="KW-1133">Transmembrane helix</keyword>
<name>A0A0R1UBJ8_9LACO</name>
<evidence type="ECO:0000256" key="4">
    <source>
        <dbReference type="SAM" id="MobiDB-lite"/>
    </source>
</evidence>
<comment type="caution">
    <text evidence="7">The sequence shown here is derived from an EMBL/GenBank/DDBJ whole genome shotgun (WGS) entry which is preliminary data.</text>
</comment>
<dbReference type="GO" id="GO:0008800">
    <property type="term" value="F:beta-lactamase activity"/>
    <property type="evidence" value="ECO:0007669"/>
    <property type="project" value="InterPro"/>
</dbReference>
<evidence type="ECO:0000259" key="6">
    <source>
        <dbReference type="SMART" id="SM00547"/>
    </source>
</evidence>
<gene>
    <name evidence="7" type="ORF">FC32_GL000408</name>
</gene>